<evidence type="ECO:0000256" key="1">
    <source>
        <dbReference type="SAM" id="Phobius"/>
    </source>
</evidence>
<dbReference type="Proteomes" id="UP000032740">
    <property type="component" value="Chromosome"/>
</dbReference>
<keyword evidence="1" id="KW-0472">Membrane</keyword>
<feature type="transmembrane region" description="Helical" evidence="1">
    <location>
        <begin position="60"/>
        <end position="80"/>
    </location>
</feature>
<dbReference type="KEGG" id="apal:BN85409610"/>
<sequence>MKYILNFIKKYQDLNSKLNSRVTFKQTGLALIYALLTTVVIIAPFILITIQLFMFASLQWLWVTILFIFINLAVFSYFYFNYFYLKK</sequence>
<protein>
    <submittedName>
        <fullName evidence="2">Uncharacterized protein</fullName>
    </submittedName>
</protein>
<evidence type="ECO:0000313" key="3">
    <source>
        <dbReference type="Proteomes" id="UP000032740"/>
    </source>
</evidence>
<keyword evidence="1" id="KW-0812">Transmembrane</keyword>
<dbReference type="HOGENOM" id="CLU_2476247_0_0_14"/>
<reference evidence="2 3" key="1">
    <citation type="journal article" date="2013" name="J. Mol. Microbiol. Biotechnol.">
        <title>Analysis of the Complete Genomes of Acholeplasma brassicae , A. palmae and A. laidlawii and Their Comparison to the Obligate Parasites from ' Candidatus Phytoplasma'.</title>
        <authorList>
            <person name="Kube M."/>
            <person name="Siewert C."/>
            <person name="Migdoll A.M."/>
            <person name="Duduk B."/>
            <person name="Holz S."/>
            <person name="Rabus R."/>
            <person name="Seemuller E."/>
            <person name="Mitrovic J."/>
            <person name="Muller I."/>
            <person name="Buttner C."/>
            <person name="Reinhardt R."/>
        </authorList>
    </citation>
    <scope>NUCLEOTIDE SEQUENCE [LARGE SCALE GENOMIC DNA]</scope>
    <source>
        <strain evidence="2 3">J233</strain>
    </source>
</reference>
<dbReference type="RefSeq" id="WP_026660443.1">
    <property type="nucleotide sequence ID" value="NC_022538.1"/>
</dbReference>
<feature type="transmembrane region" description="Helical" evidence="1">
    <location>
        <begin position="30"/>
        <end position="54"/>
    </location>
</feature>
<accession>U4KL92</accession>
<proteinExistence type="predicted"/>
<dbReference type="AlphaFoldDB" id="U4KL92"/>
<gene>
    <name evidence="2" type="ORF">BN85409610</name>
</gene>
<evidence type="ECO:0000313" key="2">
    <source>
        <dbReference type="EMBL" id="CCV64538.1"/>
    </source>
</evidence>
<keyword evidence="1" id="KW-1133">Transmembrane helix</keyword>
<dbReference type="EMBL" id="FO681347">
    <property type="protein sequence ID" value="CCV64538.1"/>
    <property type="molecule type" value="Genomic_DNA"/>
</dbReference>
<dbReference type="STRING" id="1318466.BN85409610"/>
<organism evidence="2 3">
    <name type="scientific">Alteracholeplasma palmae (strain ATCC 49389 / J233)</name>
    <name type="common">Acholeplasma palmae</name>
    <dbReference type="NCBI Taxonomy" id="1318466"/>
    <lineage>
        <taxon>Bacteria</taxon>
        <taxon>Bacillati</taxon>
        <taxon>Mycoplasmatota</taxon>
        <taxon>Mollicutes</taxon>
        <taxon>Acholeplasmatales</taxon>
        <taxon>Acholeplasmataceae</taxon>
        <taxon>Acholeplasma</taxon>
    </lineage>
</organism>
<name>U4KL92_ALTPJ</name>
<keyword evidence="3" id="KW-1185">Reference proteome</keyword>